<keyword evidence="7" id="KW-0406">Ion transport</keyword>
<keyword evidence="6 9" id="KW-1133">Transmembrane helix</keyword>
<feature type="transmembrane region" description="Helical" evidence="9">
    <location>
        <begin position="263"/>
        <end position="281"/>
    </location>
</feature>
<evidence type="ECO:0000256" key="5">
    <source>
        <dbReference type="ARBA" id="ARBA00022958"/>
    </source>
</evidence>
<evidence type="ECO:0000256" key="9">
    <source>
        <dbReference type="SAM" id="Phobius"/>
    </source>
</evidence>
<evidence type="ECO:0000256" key="6">
    <source>
        <dbReference type="ARBA" id="ARBA00022989"/>
    </source>
</evidence>
<reference evidence="12 13" key="1">
    <citation type="submission" date="2024-01" db="EMBL/GenBank/DDBJ databases">
        <title>A draft genome for the cacao thread blight pathogen Marasmiellus scandens.</title>
        <authorList>
            <person name="Baruah I.K."/>
            <person name="Leung J."/>
            <person name="Bukari Y."/>
            <person name="Amoako-Attah I."/>
            <person name="Meinhardt L.W."/>
            <person name="Bailey B.A."/>
            <person name="Cohen S.P."/>
        </authorList>
    </citation>
    <scope>NUCLEOTIDE SEQUENCE [LARGE SCALE GENOMIC DNA]</scope>
    <source>
        <strain evidence="12 13">GH-19</strain>
    </source>
</reference>
<feature type="domain" description="K+ potassium transporter C-terminal" evidence="11">
    <location>
        <begin position="623"/>
        <end position="806"/>
    </location>
</feature>
<evidence type="ECO:0000256" key="2">
    <source>
        <dbReference type="ARBA" id="ARBA00022448"/>
    </source>
</evidence>
<evidence type="ECO:0000313" key="12">
    <source>
        <dbReference type="EMBL" id="KAK7457024.1"/>
    </source>
</evidence>
<dbReference type="PANTHER" id="PTHR30540">
    <property type="entry name" value="OSMOTIC STRESS POTASSIUM TRANSPORTER"/>
    <property type="match status" value="1"/>
</dbReference>
<keyword evidence="13" id="KW-1185">Reference proteome</keyword>
<feature type="transmembrane region" description="Helical" evidence="9">
    <location>
        <begin position="25"/>
        <end position="44"/>
    </location>
</feature>
<keyword evidence="4 9" id="KW-0812">Transmembrane</keyword>
<feature type="transmembrane region" description="Helical" evidence="9">
    <location>
        <begin position="392"/>
        <end position="411"/>
    </location>
</feature>
<evidence type="ECO:0008006" key="14">
    <source>
        <dbReference type="Google" id="ProtNLM"/>
    </source>
</evidence>
<feature type="transmembrane region" description="Helical" evidence="9">
    <location>
        <begin position="71"/>
        <end position="92"/>
    </location>
</feature>
<feature type="transmembrane region" description="Helical" evidence="9">
    <location>
        <begin position="336"/>
        <end position="363"/>
    </location>
</feature>
<comment type="caution">
    <text evidence="12">The sequence shown here is derived from an EMBL/GenBank/DDBJ whole genome shotgun (WGS) entry which is preliminary data.</text>
</comment>
<dbReference type="InterPro" id="IPR053952">
    <property type="entry name" value="K_trans_C"/>
</dbReference>
<feature type="transmembrane region" description="Helical" evidence="9">
    <location>
        <begin position="187"/>
        <end position="205"/>
    </location>
</feature>
<keyword evidence="8 9" id="KW-0472">Membrane</keyword>
<feature type="transmembrane region" description="Helical" evidence="9">
    <location>
        <begin position="475"/>
        <end position="494"/>
    </location>
</feature>
<evidence type="ECO:0000256" key="3">
    <source>
        <dbReference type="ARBA" id="ARBA00022538"/>
    </source>
</evidence>
<comment type="subcellular location">
    <subcellularLocation>
        <location evidence="1">Membrane</location>
        <topology evidence="1">Multi-pass membrane protein</topology>
    </subcellularLocation>
</comment>
<dbReference type="InterPro" id="IPR053951">
    <property type="entry name" value="K_trans_N"/>
</dbReference>
<organism evidence="12 13">
    <name type="scientific">Marasmiellus scandens</name>
    <dbReference type="NCBI Taxonomy" id="2682957"/>
    <lineage>
        <taxon>Eukaryota</taxon>
        <taxon>Fungi</taxon>
        <taxon>Dikarya</taxon>
        <taxon>Basidiomycota</taxon>
        <taxon>Agaricomycotina</taxon>
        <taxon>Agaricomycetes</taxon>
        <taxon>Agaricomycetidae</taxon>
        <taxon>Agaricales</taxon>
        <taxon>Marasmiineae</taxon>
        <taxon>Omphalotaceae</taxon>
        <taxon>Marasmiellus</taxon>
    </lineage>
</organism>
<evidence type="ECO:0000259" key="10">
    <source>
        <dbReference type="Pfam" id="PF02705"/>
    </source>
</evidence>
<feature type="transmembrane region" description="Helical" evidence="9">
    <location>
        <begin position="443"/>
        <end position="463"/>
    </location>
</feature>
<keyword evidence="5" id="KW-0630">Potassium</keyword>
<sequence>MSETKPESTSPLHLEDGLNHKRTSVSVHGFALLALSFQALGIIYSDIGTSPLYALNGIWPTSGPAPSREDVIGGISAIIWALTLLPLIKYVFISLEFGTDEGEGGPFALFLGLYPKKVVDPNFDRSLTFESDAKVAKSPSRLREALRFPCMVWCLFGTALTLADGVFTPAVSVTSAVGGIAVAKPEVTQNIVPISIAFLVALFCIQRFGTSGLAFVFAPIAFIWFLLLIGIGIYNITLYPGIFRAFDPSRAVMLFVRTGDYDILSGVVLALTGCEAMFANLGQFNALSIRLSFSFVVYPAIVIAYLGQGACLIVDGENVVQNIFYKSIPGSSNGPLFWIVFIFGILATLVASQALITATFSLFQQLINTKFFPPLLLTYTSSTIQGQVYIPFINYSLMAVTIVVVAAFSNLTNLSNAYGFSVATVMFSTTVLLAVQMRFVKRWWWGIAVGYFIIFGFLDGLFWGASLKKVPEGAWVSLLIGVVLAVITVFWAWAKGLEDAFDSHNRQSLRQLISRVRISGSGPDELETSLRRRQVSMDSEGGQIRAVAISDDSELLGQFQQRQLEDFNPDQDSYKYFVNTPLSTRLPGSSLGSTTKVTLEGHDSLDPEDDTKSWVQQEVVRVPTMAVFHKLASGRGVPHTFVGLISQWRALPRVLVFLSVSLIPMARVPAEDRYIVKKVEDLDGFYAVTYNLGFRDDFDVQAGELIEKICTLERNRDPKNSARTIEMIRQVSERPTHIVPHYHVASSELEESSSSILSTTKVAVRNKIRKYLIEEIYRRMATMFPETANWVNAADEIIHVGITAAI</sequence>
<feature type="domain" description="K+ potassium transporter integral membrane" evidence="10">
    <location>
        <begin position="36"/>
        <end position="513"/>
    </location>
</feature>
<evidence type="ECO:0000256" key="1">
    <source>
        <dbReference type="ARBA" id="ARBA00004141"/>
    </source>
</evidence>
<protein>
    <recommendedName>
        <fullName evidence="14">Potassium transporter</fullName>
    </recommendedName>
</protein>
<dbReference type="PANTHER" id="PTHR30540:SF83">
    <property type="entry name" value="K+ POTASSIUM TRANSPORTER"/>
    <property type="match status" value="1"/>
</dbReference>
<evidence type="ECO:0000256" key="4">
    <source>
        <dbReference type="ARBA" id="ARBA00022692"/>
    </source>
</evidence>
<feature type="transmembrane region" description="Helical" evidence="9">
    <location>
        <begin position="293"/>
        <end position="316"/>
    </location>
</feature>
<evidence type="ECO:0000259" key="11">
    <source>
        <dbReference type="Pfam" id="PF22776"/>
    </source>
</evidence>
<feature type="transmembrane region" description="Helical" evidence="9">
    <location>
        <begin position="417"/>
        <end position="436"/>
    </location>
</feature>
<gene>
    <name evidence="12" type="ORF">VKT23_010327</name>
</gene>
<dbReference type="Proteomes" id="UP001498398">
    <property type="component" value="Unassembled WGS sequence"/>
</dbReference>
<dbReference type="Pfam" id="PF22776">
    <property type="entry name" value="K_trans_C"/>
    <property type="match status" value="1"/>
</dbReference>
<name>A0ABR1JH47_9AGAR</name>
<proteinExistence type="predicted"/>
<dbReference type="EMBL" id="JBANRG010000020">
    <property type="protein sequence ID" value="KAK7457024.1"/>
    <property type="molecule type" value="Genomic_DNA"/>
</dbReference>
<keyword evidence="2" id="KW-0813">Transport</keyword>
<dbReference type="Pfam" id="PF02705">
    <property type="entry name" value="K_trans"/>
    <property type="match status" value="1"/>
</dbReference>
<keyword evidence="3" id="KW-0633">Potassium transport</keyword>
<dbReference type="InterPro" id="IPR003855">
    <property type="entry name" value="K+_transporter"/>
</dbReference>
<feature type="transmembrane region" description="Helical" evidence="9">
    <location>
        <begin position="212"/>
        <end position="234"/>
    </location>
</feature>
<evidence type="ECO:0000256" key="8">
    <source>
        <dbReference type="ARBA" id="ARBA00023136"/>
    </source>
</evidence>
<evidence type="ECO:0000313" key="13">
    <source>
        <dbReference type="Proteomes" id="UP001498398"/>
    </source>
</evidence>
<evidence type="ECO:0000256" key="7">
    <source>
        <dbReference type="ARBA" id="ARBA00023065"/>
    </source>
</evidence>
<accession>A0ABR1JH47</accession>